<sequence>MNGSWIPPLLRPDFTWPRPMRSTLCKVTPKLPHIPIKITRRACGIFHEVLYQFDNWYCSWFDILFDANIVQLPFGLILKWTDRTGIEEAAAIQMARAVGIPVPKFVSYGEHPYAPFNRVFSTLMARLSGAALENSNDPLHIELEEPWLFELKKCVNSIRSWSSPYATSICSVLGTLLRSSTVPNHIMGPFTNENELHDYILNPASQHGFNSMADYNQALAQANEIRKYSHKITFTHGDFKAHNILVGDDGHLSTFLDWESAGWYPEYWDSTTASRHGKGSWWA</sequence>
<accession>A0A9W4J4K2</accession>
<dbReference type="InterPro" id="IPR011009">
    <property type="entry name" value="Kinase-like_dom_sf"/>
</dbReference>
<feature type="domain" description="Aminoglycoside phosphotransferase" evidence="1">
    <location>
        <begin position="80"/>
        <end position="273"/>
    </location>
</feature>
<dbReference type="InterPro" id="IPR002575">
    <property type="entry name" value="Aminoglycoside_PTrfase"/>
</dbReference>
<dbReference type="AlphaFoldDB" id="A0A9W4J4K2"/>
<protein>
    <recommendedName>
        <fullName evidence="1">Aminoglycoside phosphotransferase domain-containing protein</fullName>
    </recommendedName>
</protein>
<gene>
    <name evidence="2" type="ORF">PSALAMII_LOCUS5527</name>
</gene>
<comment type="caution">
    <text evidence="2">The sequence shown here is derived from an EMBL/GenBank/DDBJ whole genome shotgun (WGS) entry which is preliminary data.</text>
</comment>
<organism evidence="2 3">
    <name type="scientific">Penicillium salamii</name>
    <dbReference type="NCBI Taxonomy" id="1612424"/>
    <lineage>
        <taxon>Eukaryota</taxon>
        <taxon>Fungi</taxon>
        <taxon>Dikarya</taxon>
        <taxon>Ascomycota</taxon>
        <taxon>Pezizomycotina</taxon>
        <taxon>Eurotiomycetes</taxon>
        <taxon>Eurotiomycetidae</taxon>
        <taxon>Eurotiales</taxon>
        <taxon>Aspergillaceae</taxon>
        <taxon>Penicillium</taxon>
    </lineage>
</organism>
<dbReference type="Gene3D" id="3.90.1200.10">
    <property type="match status" value="1"/>
</dbReference>
<evidence type="ECO:0000259" key="1">
    <source>
        <dbReference type="Pfam" id="PF01636"/>
    </source>
</evidence>
<dbReference type="Pfam" id="PF01636">
    <property type="entry name" value="APH"/>
    <property type="match status" value="1"/>
</dbReference>
<dbReference type="Proteomes" id="UP001152592">
    <property type="component" value="Unassembled WGS sequence"/>
</dbReference>
<reference evidence="2" key="1">
    <citation type="submission" date="2021-07" db="EMBL/GenBank/DDBJ databases">
        <authorList>
            <person name="Branca A.L. A."/>
        </authorList>
    </citation>
    <scope>NUCLEOTIDE SEQUENCE</scope>
</reference>
<dbReference type="EMBL" id="CAJVPD010000235">
    <property type="protein sequence ID" value="CAG8379333.1"/>
    <property type="molecule type" value="Genomic_DNA"/>
</dbReference>
<dbReference type="InterPro" id="IPR051678">
    <property type="entry name" value="AGP_Transferase"/>
</dbReference>
<dbReference type="SUPFAM" id="SSF56112">
    <property type="entry name" value="Protein kinase-like (PK-like)"/>
    <property type="match status" value="1"/>
</dbReference>
<dbReference type="PANTHER" id="PTHR21310">
    <property type="entry name" value="AMINOGLYCOSIDE PHOSPHOTRANSFERASE-RELATED-RELATED"/>
    <property type="match status" value="1"/>
</dbReference>
<evidence type="ECO:0000313" key="2">
    <source>
        <dbReference type="EMBL" id="CAG8379333.1"/>
    </source>
</evidence>
<name>A0A9W4J4K2_9EURO</name>
<dbReference type="PANTHER" id="PTHR21310:SF55">
    <property type="entry name" value="AMINOGLYCOSIDE PHOSPHOTRANSFERASE DOMAIN-CONTAINING PROTEIN"/>
    <property type="match status" value="1"/>
</dbReference>
<evidence type="ECO:0000313" key="3">
    <source>
        <dbReference type="Proteomes" id="UP001152592"/>
    </source>
</evidence>
<proteinExistence type="predicted"/>
<dbReference type="OrthoDB" id="2532734at2759"/>